<proteinExistence type="predicted"/>
<organism evidence="1 2">
    <name type="scientific">Actinoplanes campanulatus</name>
    <dbReference type="NCBI Taxonomy" id="113559"/>
    <lineage>
        <taxon>Bacteria</taxon>
        <taxon>Bacillati</taxon>
        <taxon>Actinomycetota</taxon>
        <taxon>Actinomycetes</taxon>
        <taxon>Micromonosporales</taxon>
        <taxon>Micromonosporaceae</taxon>
        <taxon>Actinoplanes</taxon>
    </lineage>
</organism>
<keyword evidence="2" id="KW-1185">Reference proteome</keyword>
<name>A0A7W5AGR8_9ACTN</name>
<dbReference type="AlphaFoldDB" id="A0A7W5AGR8"/>
<dbReference type="Proteomes" id="UP000590749">
    <property type="component" value="Unassembled WGS sequence"/>
</dbReference>
<protein>
    <submittedName>
        <fullName evidence="1">Deazaflavin-dependent oxidoreductase (Nitroreductase family)</fullName>
    </submittedName>
</protein>
<dbReference type="EMBL" id="JACHXF010000006">
    <property type="protein sequence ID" value="MBB3095790.1"/>
    <property type="molecule type" value="Genomic_DNA"/>
</dbReference>
<sequence>MSLKNWNFRQKPTGMWKRLLRLPVHLYRARLGFIMGERILLLTHRGRVSGRVFQTPVEVVEHDQETDEYIICSGTGPHADWYRNITEQPAEQVQVRNRRWRPHQRMLDGREAAQRFARYEKRHPRTARRLLTSMGKGYDGTENGRAAMMASMPMVAFSYSEWL</sequence>
<dbReference type="InterPro" id="IPR012349">
    <property type="entry name" value="Split_barrel_FMN-bd"/>
</dbReference>
<dbReference type="RefSeq" id="WP_183220751.1">
    <property type="nucleotide sequence ID" value="NZ_BMPW01000004.1"/>
</dbReference>
<dbReference type="InterPro" id="IPR004378">
    <property type="entry name" value="F420H2_quin_Rdtase"/>
</dbReference>
<dbReference type="Gene3D" id="2.30.110.10">
    <property type="entry name" value="Electron Transport, Fmn-binding Protein, Chain A"/>
    <property type="match status" value="1"/>
</dbReference>
<reference evidence="1 2" key="1">
    <citation type="submission" date="2020-08" db="EMBL/GenBank/DDBJ databases">
        <title>Genomic Encyclopedia of Type Strains, Phase III (KMG-III): the genomes of soil and plant-associated and newly described type strains.</title>
        <authorList>
            <person name="Whitman W."/>
        </authorList>
    </citation>
    <scope>NUCLEOTIDE SEQUENCE [LARGE SCALE GENOMIC DNA]</scope>
    <source>
        <strain evidence="1 2">CECT 3287</strain>
    </source>
</reference>
<gene>
    <name evidence="1" type="ORF">FHR83_003460</name>
</gene>
<evidence type="ECO:0000313" key="2">
    <source>
        <dbReference type="Proteomes" id="UP000590749"/>
    </source>
</evidence>
<evidence type="ECO:0000313" key="1">
    <source>
        <dbReference type="EMBL" id="MBB3095790.1"/>
    </source>
</evidence>
<accession>A0A7W5AGR8</accession>
<dbReference type="Pfam" id="PF04075">
    <property type="entry name" value="F420H2_quin_red"/>
    <property type="match status" value="1"/>
</dbReference>
<dbReference type="NCBIfam" id="TIGR00026">
    <property type="entry name" value="hi_GC_TIGR00026"/>
    <property type="match status" value="1"/>
</dbReference>
<comment type="caution">
    <text evidence="1">The sequence shown here is derived from an EMBL/GenBank/DDBJ whole genome shotgun (WGS) entry which is preliminary data.</text>
</comment>
<dbReference type="GO" id="GO:0016491">
    <property type="term" value="F:oxidoreductase activity"/>
    <property type="evidence" value="ECO:0007669"/>
    <property type="project" value="InterPro"/>
</dbReference>